<proteinExistence type="predicted"/>
<evidence type="ECO:0000313" key="1">
    <source>
        <dbReference type="EMBL" id="NSL87852.1"/>
    </source>
</evidence>
<name>A0A3S1BKD5_9BACT</name>
<evidence type="ECO:0000313" key="2">
    <source>
        <dbReference type="Proteomes" id="UP000281028"/>
    </source>
</evidence>
<organism evidence="1 2">
    <name type="scientific">Chitinophaga solisilvae</name>
    <dbReference type="NCBI Taxonomy" id="1233460"/>
    <lineage>
        <taxon>Bacteria</taxon>
        <taxon>Pseudomonadati</taxon>
        <taxon>Bacteroidota</taxon>
        <taxon>Chitinophagia</taxon>
        <taxon>Chitinophagales</taxon>
        <taxon>Chitinophagaceae</taxon>
        <taxon>Chitinophaga</taxon>
    </lineage>
</organism>
<reference evidence="1" key="1">
    <citation type="submission" date="2020-05" db="EMBL/GenBank/DDBJ databases">
        <title>Chitinophaga laudate sp. nov., isolated from a tropical peat swamp.</title>
        <authorList>
            <person name="Goh C.B.S."/>
            <person name="Lee M.S."/>
            <person name="Parimannan S."/>
            <person name="Pasbakhsh P."/>
            <person name="Yule C.M."/>
            <person name="Rajandas H."/>
            <person name="Loke S."/>
            <person name="Croft L."/>
            <person name="Tan J.B.L."/>
        </authorList>
    </citation>
    <scope>NUCLEOTIDE SEQUENCE</scope>
    <source>
        <strain evidence="1">Mgbs1</strain>
    </source>
</reference>
<dbReference type="Proteomes" id="UP000281028">
    <property type="component" value="Unassembled WGS sequence"/>
</dbReference>
<gene>
    <name evidence="1" type="ORF">ECE50_013475</name>
</gene>
<keyword evidence="2" id="KW-1185">Reference proteome</keyword>
<sequence>MKYLLVAAVSLLSLPAFSQIIEKNNNVGIGIEPVSKLEVNGNIYTHGGLSSSAGGPVGGFIHLLNPTKTTPGTAMRWSIYNMTSTYGNSLQFWAYDQKECTPGGMCASRLTILDNGRVGIGTNVPPSELGVAGTITAYKVKVTTTWADYVFHKDYQLPSLEYVEQHIREKKHLPEIPSEAEISRDGLDLGSMQQKQMQKIEELTLYIIEQHKAIAALQETVKKLSAQIGGKF</sequence>
<comment type="caution">
    <text evidence="1">The sequence shown here is derived from an EMBL/GenBank/DDBJ whole genome shotgun (WGS) entry which is preliminary data.</text>
</comment>
<protein>
    <submittedName>
        <fullName evidence="1">Uncharacterized protein</fullName>
    </submittedName>
</protein>
<dbReference type="AlphaFoldDB" id="A0A3S1BKD5"/>
<dbReference type="EMBL" id="RIAR02000001">
    <property type="protein sequence ID" value="NSL87852.1"/>
    <property type="molecule type" value="Genomic_DNA"/>
</dbReference>
<dbReference type="OrthoDB" id="9808753at2"/>
<accession>A0A3S1BKD5</accession>